<accession>A0A1D2NDP1</accession>
<evidence type="ECO:0000256" key="1">
    <source>
        <dbReference type="ARBA" id="ARBA00001593"/>
    </source>
</evidence>
<comment type="similarity">
    <text evidence="16">Belongs to the adenylyl cyclase class-4/guanylyl cyclase family.</text>
</comment>
<feature type="compositionally biased region" description="Acidic residues" evidence="17">
    <location>
        <begin position="758"/>
        <end position="774"/>
    </location>
</feature>
<feature type="domain" description="Guanylate cyclase" evidence="18">
    <location>
        <begin position="77"/>
        <end position="219"/>
    </location>
</feature>
<dbReference type="Proteomes" id="UP000094527">
    <property type="component" value="Unassembled WGS sequence"/>
</dbReference>
<dbReference type="GO" id="GO:0005886">
    <property type="term" value="C:plasma membrane"/>
    <property type="evidence" value="ECO:0007669"/>
    <property type="project" value="TreeGrafter"/>
</dbReference>
<feature type="region of interest" description="Disordered" evidence="17">
    <location>
        <begin position="372"/>
        <end position="627"/>
    </location>
</feature>
<feature type="compositionally biased region" description="Polar residues" evidence="17">
    <location>
        <begin position="478"/>
        <end position="500"/>
    </location>
</feature>
<dbReference type="PANTHER" id="PTHR45627:SF26">
    <property type="entry name" value="ADENYLATE CYCLASE TYPE 1"/>
    <property type="match status" value="1"/>
</dbReference>
<dbReference type="OrthoDB" id="2107370at2759"/>
<organism evidence="19 20">
    <name type="scientific">Orchesella cincta</name>
    <name type="common">Springtail</name>
    <name type="synonym">Podura cincta</name>
    <dbReference type="NCBI Taxonomy" id="48709"/>
    <lineage>
        <taxon>Eukaryota</taxon>
        <taxon>Metazoa</taxon>
        <taxon>Ecdysozoa</taxon>
        <taxon>Arthropoda</taxon>
        <taxon>Hexapoda</taxon>
        <taxon>Collembola</taxon>
        <taxon>Entomobryomorpha</taxon>
        <taxon>Entomobryoidea</taxon>
        <taxon>Orchesellidae</taxon>
        <taxon>Orchesellinae</taxon>
        <taxon>Orchesella</taxon>
    </lineage>
</organism>
<comment type="caution">
    <text evidence="19">The sequence shown here is derived from an EMBL/GenBank/DDBJ whole genome shotgun (WGS) entry which is preliminary data.</text>
</comment>
<keyword evidence="8" id="KW-0547">Nucleotide-binding</keyword>
<keyword evidence="15 16" id="KW-0456">Lyase</keyword>
<dbReference type="InterPro" id="IPR001054">
    <property type="entry name" value="A/G_cyclase"/>
</dbReference>
<feature type="region of interest" description="Disordered" evidence="17">
    <location>
        <begin position="666"/>
        <end position="692"/>
    </location>
</feature>
<evidence type="ECO:0000256" key="5">
    <source>
        <dbReference type="ARBA" id="ARBA00022692"/>
    </source>
</evidence>
<feature type="compositionally biased region" description="Low complexity" evidence="17">
    <location>
        <begin position="447"/>
        <end position="464"/>
    </location>
</feature>
<feature type="compositionally biased region" description="Low complexity" evidence="17">
    <location>
        <begin position="516"/>
        <end position="527"/>
    </location>
</feature>
<evidence type="ECO:0000256" key="13">
    <source>
        <dbReference type="ARBA" id="ARBA00023136"/>
    </source>
</evidence>
<dbReference type="PANTHER" id="PTHR45627">
    <property type="entry name" value="ADENYLATE CYCLASE TYPE 1"/>
    <property type="match status" value="1"/>
</dbReference>
<evidence type="ECO:0000256" key="12">
    <source>
        <dbReference type="ARBA" id="ARBA00022998"/>
    </source>
</evidence>
<dbReference type="EMBL" id="LJIJ01000076">
    <property type="protein sequence ID" value="ODN03369.1"/>
    <property type="molecule type" value="Genomic_DNA"/>
</dbReference>
<keyword evidence="12" id="KW-0115">cAMP biosynthesis</keyword>
<evidence type="ECO:0000313" key="19">
    <source>
        <dbReference type="EMBL" id="ODN03369.1"/>
    </source>
</evidence>
<feature type="compositionally biased region" description="Basic and acidic residues" evidence="17">
    <location>
        <begin position="572"/>
        <end position="581"/>
    </location>
</feature>
<feature type="compositionally biased region" description="Polar residues" evidence="17">
    <location>
        <begin position="592"/>
        <end position="612"/>
    </location>
</feature>
<evidence type="ECO:0000256" key="17">
    <source>
        <dbReference type="SAM" id="MobiDB-lite"/>
    </source>
</evidence>
<dbReference type="Pfam" id="PF00211">
    <property type="entry name" value="Guanylate_cyc"/>
    <property type="match status" value="1"/>
</dbReference>
<keyword evidence="11" id="KW-1133">Transmembrane helix</keyword>
<protein>
    <recommendedName>
        <fullName evidence="4">adenylate cyclase</fullName>
        <ecNumber evidence="4">4.6.1.1</ecNumber>
    </recommendedName>
</protein>
<feature type="compositionally biased region" description="Basic and acidic residues" evidence="17">
    <location>
        <begin position="372"/>
        <end position="396"/>
    </location>
</feature>
<dbReference type="EC" id="4.6.1.1" evidence="4"/>
<evidence type="ECO:0000256" key="10">
    <source>
        <dbReference type="ARBA" id="ARBA00022842"/>
    </source>
</evidence>
<keyword evidence="13" id="KW-0472">Membrane</keyword>
<keyword evidence="7" id="KW-0677">Repeat</keyword>
<dbReference type="InterPro" id="IPR018297">
    <property type="entry name" value="A/G_cyclase_CS"/>
</dbReference>
<name>A0A1D2NDP1_ORCCI</name>
<reference evidence="19 20" key="1">
    <citation type="journal article" date="2016" name="Genome Biol. Evol.">
        <title>Gene Family Evolution Reflects Adaptation to Soil Environmental Stressors in the Genome of the Collembolan Orchesella cincta.</title>
        <authorList>
            <person name="Faddeeva-Vakhrusheva A."/>
            <person name="Derks M.F."/>
            <person name="Anvar S.Y."/>
            <person name="Agamennone V."/>
            <person name="Suring W."/>
            <person name="Smit S."/>
            <person name="van Straalen N.M."/>
            <person name="Roelofs D."/>
        </authorList>
    </citation>
    <scope>NUCLEOTIDE SEQUENCE [LARGE SCALE GENOMIC DNA]</scope>
    <source>
        <tissue evidence="19">Mixed pool</tissue>
    </source>
</reference>
<sequence>MRLFLLTVLWHGRQIEWMARLDFLWQWQAYTEKQEMEALQQSNRKILFNLLPAHVACHFLEFRNDIDLYHQSYEKVGVVFASITNFQEFYTELDGNNQGVECLRLLNEIIADFDELLSQDQFAPIDKIKTVGSTYMAAVGLLPEHKIENPNDEVFYISTLVEFVLAMQERLLAINENSYNNFMLRVGVNVGNVVAGVIGARKPQYDIWGNTVNVASRMESTGLAGHVQISEETYQVLKNCPYEMHCRGTVNVKGKGKMTTYLLVGRKQSTTMRIDEVQPRKQGNMNMNGFFLQNQQLNMSNSVEIPQQQNIQNFCRNFNEQGGLSLSNMEQGGERDHTGENEPLLPPPPLPLRNITDVELGWPRIAKVYPSEREKRTAPVKRTHSDRVTSHKDNYVRSRSSKHAHGAENSRGVRGRVGSDISLPPKPNNHHGKSGNIVQSSYPPYDGPSTQSMSDSSSDESSTSTPPPLPPKDDCRLQQATPKLTVNDNHVNKCPSNSSRDSTKTREQAIESPMVTRSSTKSSRSPSGNDIRTDDISRLDVQSSNSNPGDNLYHSPHSSMRNSKATSPIPGSDRDTSDRSPHCNNAMEPPQASDSRSPAGANHSNNSSTPSTCARKDSSSQTDKSYVLKGGRISDFEREIKKLLERQRLPPVDELASVEKVLSVMEKFSNNKSPPRRSSVPEDSRGGEPGPCRIGLAALQQKALKQQEALSKTALGFRFPVDVSPTTSTSNSHNNFFEPNMRDLRRRVRWNEAKDSEYENLETEEEYGENDEEAEIRAFEEEEKRLMEKTNDEVSQSEWSDDDDSDGANRNNQDGDEESTGYVTDDPALENMSMTNEHGLTDAEGALSDVNSVFAGDDDVSISSRASSRLFDLGALRSVDSLNTMLEDSEYEFSDTHLSNLRSMSESIAKSFGHPQTSDSE</sequence>
<dbReference type="GO" id="GO:0046872">
    <property type="term" value="F:metal ion binding"/>
    <property type="evidence" value="ECO:0007669"/>
    <property type="project" value="UniProtKB-KW"/>
</dbReference>
<dbReference type="FunFam" id="3.30.70.1230:FF:000001">
    <property type="entry name" value="Adenylate cyclase"/>
    <property type="match status" value="1"/>
</dbReference>
<evidence type="ECO:0000256" key="11">
    <source>
        <dbReference type="ARBA" id="ARBA00022989"/>
    </source>
</evidence>
<dbReference type="InterPro" id="IPR029787">
    <property type="entry name" value="Nucleotide_cyclase"/>
</dbReference>
<evidence type="ECO:0000256" key="14">
    <source>
        <dbReference type="ARBA" id="ARBA00023180"/>
    </source>
</evidence>
<feature type="region of interest" description="Disordered" evidence="17">
    <location>
        <begin position="322"/>
        <end position="355"/>
    </location>
</feature>
<keyword evidence="5" id="KW-0812">Transmembrane</keyword>
<dbReference type="SUPFAM" id="SSF55073">
    <property type="entry name" value="Nucleotide cyclase"/>
    <property type="match status" value="1"/>
</dbReference>
<evidence type="ECO:0000256" key="2">
    <source>
        <dbReference type="ARBA" id="ARBA00001946"/>
    </source>
</evidence>
<evidence type="ECO:0000256" key="9">
    <source>
        <dbReference type="ARBA" id="ARBA00022840"/>
    </source>
</evidence>
<feature type="region of interest" description="Disordered" evidence="17">
    <location>
        <begin position="757"/>
        <end position="829"/>
    </location>
</feature>
<dbReference type="GO" id="GO:0006171">
    <property type="term" value="P:cAMP biosynthetic process"/>
    <property type="evidence" value="ECO:0007669"/>
    <property type="project" value="UniProtKB-KW"/>
</dbReference>
<evidence type="ECO:0000256" key="6">
    <source>
        <dbReference type="ARBA" id="ARBA00022723"/>
    </source>
</evidence>
<keyword evidence="10" id="KW-0460">Magnesium</keyword>
<proteinExistence type="inferred from homology"/>
<dbReference type="CDD" id="cd07302">
    <property type="entry name" value="CHD"/>
    <property type="match status" value="1"/>
</dbReference>
<dbReference type="GO" id="GO:0005524">
    <property type="term" value="F:ATP binding"/>
    <property type="evidence" value="ECO:0007669"/>
    <property type="project" value="UniProtKB-KW"/>
</dbReference>
<evidence type="ECO:0000256" key="16">
    <source>
        <dbReference type="RuleBase" id="RU000405"/>
    </source>
</evidence>
<dbReference type="SMART" id="SM00044">
    <property type="entry name" value="CYCc"/>
    <property type="match status" value="1"/>
</dbReference>
<evidence type="ECO:0000259" key="18">
    <source>
        <dbReference type="PROSITE" id="PS50125"/>
    </source>
</evidence>
<feature type="compositionally biased region" description="Polar residues" evidence="17">
    <location>
        <begin position="540"/>
        <end position="549"/>
    </location>
</feature>
<comment type="subcellular location">
    <subcellularLocation>
        <location evidence="3">Membrane</location>
        <topology evidence="3">Multi-pass membrane protein</topology>
    </subcellularLocation>
</comment>
<dbReference type="OMA" id="CAGHTTI"/>
<gene>
    <name evidence="19" type="ORF">Ocin01_03306</name>
</gene>
<dbReference type="GO" id="GO:0007189">
    <property type="term" value="P:adenylate cyclase-activating G protein-coupled receptor signaling pathway"/>
    <property type="evidence" value="ECO:0007669"/>
    <property type="project" value="TreeGrafter"/>
</dbReference>
<dbReference type="Gene3D" id="3.30.70.1230">
    <property type="entry name" value="Nucleotide cyclase"/>
    <property type="match status" value="1"/>
</dbReference>
<evidence type="ECO:0000256" key="4">
    <source>
        <dbReference type="ARBA" id="ARBA00012201"/>
    </source>
</evidence>
<evidence type="ECO:0000256" key="3">
    <source>
        <dbReference type="ARBA" id="ARBA00004141"/>
    </source>
</evidence>
<keyword evidence="6" id="KW-0479">Metal-binding</keyword>
<comment type="cofactor">
    <cofactor evidence="2">
        <name>Mg(2+)</name>
        <dbReference type="ChEBI" id="CHEBI:18420"/>
    </cofactor>
</comment>
<keyword evidence="9" id="KW-0067">ATP-binding</keyword>
<comment type="catalytic activity">
    <reaction evidence="1">
        <text>ATP = 3',5'-cyclic AMP + diphosphate</text>
        <dbReference type="Rhea" id="RHEA:15389"/>
        <dbReference type="ChEBI" id="CHEBI:30616"/>
        <dbReference type="ChEBI" id="CHEBI:33019"/>
        <dbReference type="ChEBI" id="CHEBI:58165"/>
        <dbReference type="EC" id="4.6.1.1"/>
    </reaction>
</comment>
<evidence type="ECO:0000256" key="8">
    <source>
        <dbReference type="ARBA" id="ARBA00022741"/>
    </source>
</evidence>
<dbReference type="GO" id="GO:0035556">
    <property type="term" value="P:intracellular signal transduction"/>
    <property type="evidence" value="ECO:0007669"/>
    <property type="project" value="InterPro"/>
</dbReference>
<keyword evidence="20" id="KW-1185">Reference proteome</keyword>
<keyword evidence="14" id="KW-0325">Glycoprotein</keyword>
<evidence type="ECO:0000256" key="7">
    <source>
        <dbReference type="ARBA" id="ARBA00022737"/>
    </source>
</evidence>
<evidence type="ECO:0000313" key="20">
    <source>
        <dbReference type="Proteomes" id="UP000094527"/>
    </source>
</evidence>
<dbReference type="GO" id="GO:0004016">
    <property type="term" value="F:adenylate cyclase activity"/>
    <property type="evidence" value="ECO:0007669"/>
    <property type="project" value="UniProtKB-EC"/>
</dbReference>
<dbReference type="AlphaFoldDB" id="A0A1D2NDP1"/>
<feature type="compositionally biased region" description="Polar residues" evidence="17">
    <location>
        <begin position="556"/>
        <end position="566"/>
    </location>
</feature>
<dbReference type="PROSITE" id="PS50125">
    <property type="entry name" value="GUANYLATE_CYCLASE_2"/>
    <property type="match status" value="1"/>
</dbReference>
<feature type="compositionally biased region" description="Basic and acidic residues" evidence="17">
    <location>
        <begin position="775"/>
        <end position="792"/>
    </location>
</feature>
<dbReference type="PROSITE" id="PS00452">
    <property type="entry name" value="GUANYLATE_CYCLASE_1"/>
    <property type="match status" value="1"/>
</dbReference>
<dbReference type="STRING" id="48709.A0A1D2NDP1"/>
<evidence type="ECO:0000256" key="15">
    <source>
        <dbReference type="ARBA" id="ARBA00023239"/>
    </source>
</evidence>